<dbReference type="GO" id="GO:0006744">
    <property type="term" value="P:ubiquinone biosynthetic process"/>
    <property type="evidence" value="ECO:0007669"/>
    <property type="project" value="TreeGrafter"/>
</dbReference>
<dbReference type="GO" id="GO:0004659">
    <property type="term" value="F:prenyltransferase activity"/>
    <property type="evidence" value="ECO:0007669"/>
    <property type="project" value="InterPro"/>
</dbReference>
<dbReference type="CDD" id="cd00867">
    <property type="entry name" value="Trans_IPPS"/>
    <property type="match status" value="1"/>
</dbReference>
<protein>
    <recommendedName>
        <fullName evidence="10">Terpenoid synthase</fullName>
    </recommendedName>
</protein>
<evidence type="ECO:0008006" key="10">
    <source>
        <dbReference type="Google" id="ProtNLM"/>
    </source>
</evidence>
<comment type="cofactor">
    <cofactor evidence="1">
        <name>Mg(2+)</name>
        <dbReference type="ChEBI" id="CHEBI:18420"/>
    </cofactor>
</comment>
<dbReference type="PANTHER" id="PTHR12001">
    <property type="entry name" value="GERANYLGERANYL PYROPHOSPHATE SYNTHASE"/>
    <property type="match status" value="1"/>
</dbReference>
<dbReference type="InParanoid" id="A0A0C2T6M0"/>
<dbReference type="EMBL" id="KN818222">
    <property type="protein sequence ID" value="KIL71615.1"/>
    <property type="molecule type" value="Genomic_DNA"/>
</dbReference>
<dbReference type="GO" id="GO:0046872">
    <property type="term" value="F:metal ion binding"/>
    <property type="evidence" value="ECO:0007669"/>
    <property type="project" value="UniProtKB-KW"/>
</dbReference>
<dbReference type="FunCoup" id="A0A0C2T6M0">
    <property type="interactions" value="57"/>
</dbReference>
<organism evidence="8 9">
    <name type="scientific">Amanita muscaria (strain Koide BX008)</name>
    <dbReference type="NCBI Taxonomy" id="946122"/>
    <lineage>
        <taxon>Eukaryota</taxon>
        <taxon>Fungi</taxon>
        <taxon>Dikarya</taxon>
        <taxon>Basidiomycota</taxon>
        <taxon>Agaricomycotina</taxon>
        <taxon>Agaricomycetes</taxon>
        <taxon>Agaricomycetidae</taxon>
        <taxon>Agaricales</taxon>
        <taxon>Pluteineae</taxon>
        <taxon>Amanitaceae</taxon>
        <taxon>Amanita</taxon>
    </lineage>
</organism>
<dbReference type="STRING" id="946122.A0A0C2T6M0"/>
<dbReference type="OrthoDB" id="9927103at2759"/>
<evidence type="ECO:0000256" key="7">
    <source>
        <dbReference type="RuleBase" id="RU004466"/>
    </source>
</evidence>
<sequence>MRQCSLNFSRAARPALYKHRAYTILAHKIENPPQRLEPLPINLSQARPGPFALVSSELNQIRDRLLNLVGSAHPSLDDTAKYFLLRPAVQLRSLLVLLFSRATNGFGQDWQRKTWEADCERTAGLTTVIDDALQNPDVLHDWHRTMSDTTVSFSTVFDLQHPFAQEQGFRTTPSFPPASSRTEPTILPSQIRLGQMMEMVHIASLLHDVVYDGHKPGTNVIGNKLTILGGDFLLGRVSAVLPRLGENEVVELVSGIISNIVEGEMLRMEGIKTPRLGVLNGPKSASDAWEQYLKKIYLKSASLMAKGTRASVVLGGCPDGDILKEVAYAYGRNIGFAKQLMDDARDYEFGSSNVQSGLAAAPALYAMEEHSELFPIISRHMSRDGDVECVIDCVRSSSSVERTRDLARTYGNEAKEVLHLLPDSDATSALETLIEDILAGSC</sequence>
<comment type="similarity">
    <text evidence="2 7">Belongs to the FPP/GGPP synthase family.</text>
</comment>
<dbReference type="GO" id="GO:1990234">
    <property type="term" value="C:transferase complex"/>
    <property type="evidence" value="ECO:0007669"/>
    <property type="project" value="TreeGrafter"/>
</dbReference>
<proteinExistence type="inferred from homology"/>
<gene>
    <name evidence="8" type="ORF">M378DRAFT_232906</name>
</gene>
<evidence type="ECO:0000256" key="5">
    <source>
        <dbReference type="ARBA" id="ARBA00022842"/>
    </source>
</evidence>
<dbReference type="PANTHER" id="PTHR12001:SF69">
    <property type="entry name" value="ALL TRANS-POLYPRENYL-DIPHOSPHATE SYNTHASE PDSS1"/>
    <property type="match status" value="1"/>
</dbReference>
<reference evidence="8 9" key="1">
    <citation type="submission" date="2014-04" db="EMBL/GenBank/DDBJ databases">
        <title>Evolutionary Origins and Diversification of the Mycorrhizal Mutualists.</title>
        <authorList>
            <consortium name="DOE Joint Genome Institute"/>
            <consortium name="Mycorrhizal Genomics Consortium"/>
            <person name="Kohler A."/>
            <person name="Kuo A."/>
            <person name="Nagy L.G."/>
            <person name="Floudas D."/>
            <person name="Copeland A."/>
            <person name="Barry K.W."/>
            <person name="Cichocki N."/>
            <person name="Veneault-Fourrey C."/>
            <person name="LaButti K."/>
            <person name="Lindquist E.A."/>
            <person name="Lipzen A."/>
            <person name="Lundell T."/>
            <person name="Morin E."/>
            <person name="Murat C."/>
            <person name="Riley R."/>
            <person name="Ohm R."/>
            <person name="Sun H."/>
            <person name="Tunlid A."/>
            <person name="Henrissat B."/>
            <person name="Grigoriev I.V."/>
            <person name="Hibbett D.S."/>
            <person name="Martin F."/>
        </authorList>
    </citation>
    <scope>NUCLEOTIDE SEQUENCE [LARGE SCALE GENOMIC DNA]</scope>
    <source>
        <strain evidence="8 9">Koide BX008</strain>
    </source>
</reference>
<dbReference type="GO" id="GO:0008299">
    <property type="term" value="P:isoprenoid biosynthetic process"/>
    <property type="evidence" value="ECO:0007669"/>
    <property type="project" value="UniProtKB-KW"/>
</dbReference>
<name>A0A0C2T6M0_AMAMK</name>
<evidence type="ECO:0000313" key="8">
    <source>
        <dbReference type="EMBL" id="KIL71615.1"/>
    </source>
</evidence>
<evidence type="ECO:0000256" key="1">
    <source>
        <dbReference type="ARBA" id="ARBA00001946"/>
    </source>
</evidence>
<dbReference type="Proteomes" id="UP000054549">
    <property type="component" value="Unassembled WGS sequence"/>
</dbReference>
<dbReference type="HOGENOM" id="CLU_014015_1_0_1"/>
<evidence type="ECO:0000313" key="9">
    <source>
        <dbReference type="Proteomes" id="UP000054549"/>
    </source>
</evidence>
<dbReference type="Pfam" id="PF00348">
    <property type="entry name" value="polyprenyl_synt"/>
    <property type="match status" value="1"/>
</dbReference>
<keyword evidence="5" id="KW-0460">Magnesium</keyword>
<evidence type="ECO:0000256" key="4">
    <source>
        <dbReference type="ARBA" id="ARBA00022723"/>
    </source>
</evidence>
<evidence type="ECO:0000256" key="3">
    <source>
        <dbReference type="ARBA" id="ARBA00022679"/>
    </source>
</evidence>
<keyword evidence="4" id="KW-0479">Metal-binding</keyword>
<dbReference type="AlphaFoldDB" id="A0A0C2T6M0"/>
<accession>A0A0C2T6M0</accession>
<keyword evidence="6" id="KW-0414">Isoprene biosynthesis</keyword>
<dbReference type="InterPro" id="IPR008949">
    <property type="entry name" value="Isoprenoid_synthase_dom_sf"/>
</dbReference>
<dbReference type="SUPFAM" id="SSF48576">
    <property type="entry name" value="Terpenoid synthases"/>
    <property type="match status" value="1"/>
</dbReference>
<evidence type="ECO:0000256" key="2">
    <source>
        <dbReference type="ARBA" id="ARBA00006706"/>
    </source>
</evidence>
<keyword evidence="9" id="KW-1185">Reference proteome</keyword>
<dbReference type="Gene3D" id="1.10.600.10">
    <property type="entry name" value="Farnesyl Diphosphate Synthase"/>
    <property type="match status" value="1"/>
</dbReference>
<evidence type="ECO:0000256" key="6">
    <source>
        <dbReference type="ARBA" id="ARBA00023229"/>
    </source>
</evidence>
<dbReference type="InterPro" id="IPR000092">
    <property type="entry name" value="Polyprenyl_synt"/>
</dbReference>
<keyword evidence="3 7" id="KW-0808">Transferase</keyword>